<comment type="caution">
    <text evidence="2">The sequence shown here is derived from an EMBL/GenBank/DDBJ whole genome shotgun (WGS) entry which is preliminary data.</text>
</comment>
<dbReference type="InterPro" id="IPR025250">
    <property type="entry name" value="DUF4199"/>
</dbReference>
<keyword evidence="3" id="KW-1185">Reference proteome</keyword>
<proteinExistence type="predicted"/>
<sequence length="174" mass="18905">MKKIVLVYGSIAGSVVAAMGVITTAIYCNSGDFSNGMIVGYTSMIIAFSMVFVGVKVFRDKYNGGVISFGKAFKVGILITLLASTFYVVTWLINYTFFVPDFGTKYAAHVIDGLKASGATQAEITKQSDELAHFAEMYKNPFFNAAMTYMEILPVGLLVTLISAFALKRKPVNN</sequence>
<evidence type="ECO:0000313" key="2">
    <source>
        <dbReference type="EMBL" id="NCI50408.1"/>
    </source>
</evidence>
<dbReference type="EMBL" id="JAACJS010000012">
    <property type="protein sequence ID" value="NCI50408.1"/>
    <property type="molecule type" value="Genomic_DNA"/>
</dbReference>
<feature type="transmembrane region" description="Helical" evidence="1">
    <location>
        <begin position="146"/>
        <end position="167"/>
    </location>
</feature>
<keyword evidence="1" id="KW-0812">Transmembrane</keyword>
<evidence type="ECO:0000256" key="1">
    <source>
        <dbReference type="SAM" id="Phobius"/>
    </source>
</evidence>
<accession>A0ABW9ZYY1</accession>
<feature type="transmembrane region" description="Helical" evidence="1">
    <location>
        <begin position="33"/>
        <end position="55"/>
    </location>
</feature>
<feature type="transmembrane region" description="Helical" evidence="1">
    <location>
        <begin position="75"/>
        <end position="93"/>
    </location>
</feature>
<protein>
    <submittedName>
        <fullName evidence="2">DUF4199 domain-containing protein</fullName>
    </submittedName>
</protein>
<dbReference type="Proteomes" id="UP000753802">
    <property type="component" value="Unassembled WGS sequence"/>
</dbReference>
<dbReference type="RefSeq" id="WP_161818706.1">
    <property type="nucleotide sequence ID" value="NZ_JAACJS010000012.1"/>
</dbReference>
<organism evidence="2 3">
    <name type="scientific">Sediminibacterium roseum</name>
    <dbReference type="NCBI Taxonomy" id="1978412"/>
    <lineage>
        <taxon>Bacteria</taxon>
        <taxon>Pseudomonadati</taxon>
        <taxon>Bacteroidota</taxon>
        <taxon>Chitinophagia</taxon>
        <taxon>Chitinophagales</taxon>
        <taxon>Chitinophagaceae</taxon>
        <taxon>Sediminibacterium</taxon>
    </lineage>
</organism>
<feature type="transmembrane region" description="Helical" evidence="1">
    <location>
        <begin position="5"/>
        <end position="27"/>
    </location>
</feature>
<keyword evidence="1" id="KW-0472">Membrane</keyword>
<reference evidence="2 3" key="1">
    <citation type="submission" date="2020-01" db="EMBL/GenBank/DDBJ databases">
        <title>Genome analysis.</title>
        <authorList>
            <person name="Wu S."/>
            <person name="Wang G."/>
        </authorList>
    </citation>
    <scope>NUCLEOTIDE SEQUENCE [LARGE SCALE GENOMIC DNA]</scope>
    <source>
        <strain evidence="2 3">SYL130</strain>
    </source>
</reference>
<keyword evidence="1" id="KW-1133">Transmembrane helix</keyword>
<name>A0ABW9ZYY1_9BACT</name>
<dbReference type="Pfam" id="PF13858">
    <property type="entry name" value="DUF4199"/>
    <property type="match status" value="1"/>
</dbReference>
<gene>
    <name evidence="2" type="ORF">GWC95_10780</name>
</gene>
<evidence type="ECO:0000313" key="3">
    <source>
        <dbReference type="Proteomes" id="UP000753802"/>
    </source>
</evidence>